<organism evidence="3 4">
    <name type="scientific">Aeromicrobium phoceense</name>
    <dbReference type="NCBI Taxonomy" id="2754045"/>
    <lineage>
        <taxon>Bacteria</taxon>
        <taxon>Bacillati</taxon>
        <taxon>Actinomycetota</taxon>
        <taxon>Actinomycetes</taxon>
        <taxon>Propionibacteriales</taxon>
        <taxon>Nocardioidaceae</taxon>
        <taxon>Aeromicrobium</taxon>
    </lineage>
</organism>
<keyword evidence="4" id="KW-1185">Reference proteome</keyword>
<proteinExistence type="predicted"/>
<dbReference type="EMBL" id="JACEOG010000001">
    <property type="protein sequence ID" value="MBA4609061.1"/>
    <property type="molecule type" value="Genomic_DNA"/>
</dbReference>
<evidence type="ECO:0000313" key="4">
    <source>
        <dbReference type="Proteomes" id="UP000550354"/>
    </source>
</evidence>
<dbReference type="InterPro" id="IPR055568">
    <property type="entry name" value="DUF7144"/>
</dbReference>
<sequence length="152" mass="16193">MSRTAEPAGPATTPSSDYQTVQPSSVSGWAGWVYFAAFMLLLLGVLHAITGLVALFKDEYFVVASSGLVVNADYTAWGWAHLIGGIIVALAGLSLMSGATWARIVAVLVAMLSVIVNFAFMAAYPFWSVLMVTISLLVIWAVIVHGDELRNA</sequence>
<evidence type="ECO:0000256" key="1">
    <source>
        <dbReference type="SAM" id="Phobius"/>
    </source>
</evidence>
<evidence type="ECO:0000313" key="3">
    <source>
        <dbReference type="EMBL" id="MBA4609061.1"/>
    </source>
</evidence>
<feature type="transmembrane region" description="Helical" evidence="1">
    <location>
        <begin position="100"/>
        <end position="120"/>
    </location>
</feature>
<evidence type="ECO:0000259" key="2">
    <source>
        <dbReference type="Pfam" id="PF23636"/>
    </source>
</evidence>
<dbReference type="AlphaFoldDB" id="A0A838XJ77"/>
<comment type="caution">
    <text evidence="3">The sequence shown here is derived from an EMBL/GenBank/DDBJ whole genome shotgun (WGS) entry which is preliminary data.</text>
</comment>
<name>A0A838XJ77_9ACTN</name>
<feature type="transmembrane region" description="Helical" evidence="1">
    <location>
        <begin position="32"/>
        <end position="56"/>
    </location>
</feature>
<accession>A0A838XJ77</accession>
<feature type="domain" description="DUF7144" evidence="2">
    <location>
        <begin position="32"/>
        <end position="146"/>
    </location>
</feature>
<dbReference type="Proteomes" id="UP000550354">
    <property type="component" value="Unassembled WGS sequence"/>
</dbReference>
<feature type="transmembrane region" description="Helical" evidence="1">
    <location>
        <begin position="76"/>
        <end position="93"/>
    </location>
</feature>
<reference evidence="3 4" key="1">
    <citation type="submission" date="2020-07" db="EMBL/GenBank/DDBJ databases">
        <title>Draft genome and description of Aeromicrobium phoceense strain Marseille-Q0843 isolated from healthy skin swab.</title>
        <authorList>
            <person name="Boxberger M."/>
            <person name="La Scola B."/>
        </authorList>
    </citation>
    <scope>NUCLEOTIDE SEQUENCE [LARGE SCALE GENOMIC DNA]</scope>
    <source>
        <strain evidence="3 4">Marseille-Q0843</strain>
    </source>
</reference>
<keyword evidence="1" id="KW-1133">Transmembrane helix</keyword>
<dbReference type="RefSeq" id="WP_181755791.1">
    <property type="nucleotide sequence ID" value="NZ_DAMCVE010000001.1"/>
</dbReference>
<feature type="transmembrane region" description="Helical" evidence="1">
    <location>
        <begin position="126"/>
        <end position="144"/>
    </location>
</feature>
<protein>
    <recommendedName>
        <fullName evidence="2">DUF7144 domain-containing protein</fullName>
    </recommendedName>
</protein>
<dbReference type="Pfam" id="PF23636">
    <property type="entry name" value="DUF7144"/>
    <property type="match status" value="1"/>
</dbReference>
<keyword evidence="1" id="KW-0472">Membrane</keyword>
<gene>
    <name evidence="3" type="ORF">H1W00_11285</name>
</gene>
<keyword evidence="1" id="KW-0812">Transmembrane</keyword>